<protein>
    <recommendedName>
        <fullName evidence="1">Glycosyltransferase 2-like domain-containing protein</fullName>
    </recommendedName>
</protein>
<reference evidence="2 3" key="1">
    <citation type="submission" date="2018-03" db="EMBL/GenBank/DDBJ databases">
        <authorList>
            <person name="Keele B.F."/>
        </authorList>
    </citation>
    <scope>NUCLEOTIDE SEQUENCE [LARGE SCALE GENOMIC DNA]</scope>
    <source>
        <strain evidence="2 3">CECT 8599</strain>
    </source>
</reference>
<dbReference type="CDD" id="cd03801">
    <property type="entry name" value="GT4_PimA-like"/>
    <property type="match status" value="1"/>
</dbReference>
<dbReference type="Pfam" id="PF13692">
    <property type="entry name" value="Glyco_trans_1_4"/>
    <property type="match status" value="1"/>
</dbReference>
<gene>
    <name evidence="2" type="ORF">ASD8599_04077</name>
</gene>
<dbReference type="AlphaFoldDB" id="A0A2R8BQ23"/>
<proteinExistence type="predicted"/>
<accession>A0A2R8BQ23</accession>
<dbReference type="EMBL" id="OMOR01000005">
    <property type="protein sequence ID" value="SPH27611.1"/>
    <property type="molecule type" value="Genomic_DNA"/>
</dbReference>
<dbReference type="SUPFAM" id="SSF53448">
    <property type="entry name" value="Nucleotide-diphospho-sugar transferases"/>
    <property type="match status" value="1"/>
</dbReference>
<dbReference type="Pfam" id="PF00535">
    <property type="entry name" value="Glycos_transf_2"/>
    <property type="match status" value="1"/>
</dbReference>
<dbReference type="Gene3D" id="3.90.550.10">
    <property type="entry name" value="Spore Coat Polysaccharide Biosynthesis Protein SpsA, Chain A"/>
    <property type="match status" value="1"/>
</dbReference>
<sequence length="893" mass="98691">MTYEFDLSVVVTAHSETFVCGPTMRAADASIDAARAAGFSVQAIIALDNATPQTAAYFNQAAFDHWDRVVLTQGDLGRARNEMVTQHTKGSAIAFLDADDLFSENWLAEGMKRLRAAQARGERVIVHPELNWLFDAAASVYWNPEQDDPLWTPYYLYTMNYYDSLCLVPHEAHLEVPYVHRDIPNGLSFQDWQFSIETLHAGWRHAVARDTIIFKRRRDNSLVTESQGRRAIVRSLEAMRIDKVASLGAATQASPALEVTTPRTVPGPMPVAQMTVDPKTVVTLSPEDAQKVADGEMKAPLPPVLRGRRPALPNPLPHYGATFAQRVAQAFGRAEHRTGAPVYPTVQAQFDVAYYLARYRDLARAPKLDPVGHWLRAGSHEGRMPNHWFDPKRYLARYEDVRKSKVNPFYHFLTQGRDEGRIAAPFPQFDAMAALIGLDPDEAQQLWIARYTDLRTRLESGDLGAQVTAAARFDPLVEATWAEALQIKVVPFHTAPVVNRTVAMHRAHAQADHRPAKAVIMVNRPRWGGARRMEGHLADALVARYGADQVVVVSTDASGDMPAHKFPDGVRHVDLQSCIEGKLKGDLTERLLVEFLRSLAPEVAFNVNSRLMWDALNIYGNALAASMRLYGCLFCNERTPMGYLTGYPLRRFYRTFDVLSGVFTDSAFLADELRTAHVLPPEAGARVQVLRGPVDHSVQVVDAPAPVSPAPVSDSTSDAAPRRPRIFWAGRMDAQKRIDLVFDIARSMPEADFHLWGETVMGGQSLPAALPNMTLNAPYARFADLPLDEADMWLYTAAWDGIPQMLLEVGMTGLPVVSSTAGGTPEVIRDGLGRLLPKAAGALDYVAAIRAVLADPAEARTQGQALRRSLIETHTKEAYAQALGQVLDIAPAR</sequence>
<dbReference type="InterPro" id="IPR001173">
    <property type="entry name" value="Glyco_trans_2-like"/>
</dbReference>
<keyword evidence="3" id="KW-1185">Reference proteome</keyword>
<evidence type="ECO:0000259" key="1">
    <source>
        <dbReference type="Pfam" id="PF00535"/>
    </source>
</evidence>
<feature type="domain" description="Glycosyltransferase 2-like" evidence="1">
    <location>
        <begin position="34"/>
        <end position="116"/>
    </location>
</feature>
<evidence type="ECO:0000313" key="3">
    <source>
        <dbReference type="Proteomes" id="UP000244880"/>
    </source>
</evidence>
<dbReference type="CDD" id="cd00761">
    <property type="entry name" value="Glyco_tranf_GTA_type"/>
    <property type="match status" value="1"/>
</dbReference>
<name>A0A2R8BQ23_9RHOB</name>
<organism evidence="2 3">
    <name type="scientific">Ascidiaceihabitans donghaensis</name>
    <dbReference type="NCBI Taxonomy" id="1510460"/>
    <lineage>
        <taxon>Bacteria</taxon>
        <taxon>Pseudomonadati</taxon>
        <taxon>Pseudomonadota</taxon>
        <taxon>Alphaproteobacteria</taxon>
        <taxon>Rhodobacterales</taxon>
        <taxon>Paracoccaceae</taxon>
        <taxon>Ascidiaceihabitans</taxon>
    </lineage>
</organism>
<dbReference type="Proteomes" id="UP000244880">
    <property type="component" value="Unassembled WGS sequence"/>
</dbReference>
<dbReference type="SUPFAM" id="SSF53756">
    <property type="entry name" value="UDP-Glycosyltransferase/glycogen phosphorylase"/>
    <property type="match status" value="1"/>
</dbReference>
<dbReference type="InterPro" id="IPR029044">
    <property type="entry name" value="Nucleotide-diphossugar_trans"/>
</dbReference>
<dbReference type="Gene3D" id="3.40.50.2000">
    <property type="entry name" value="Glycogen Phosphorylase B"/>
    <property type="match status" value="1"/>
</dbReference>
<evidence type="ECO:0000313" key="2">
    <source>
        <dbReference type="EMBL" id="SPH27611.1"/>
    </source>
</evidence>
<dbReference type="PANTHER" id="PTHR12526">
    <property type="entry name" value="GLYCOSYLTRANSFERASE"/>
    <property type="match status" value="1"/>
</dbReference>